<evidence type="ECO:0000256" key="6">
    <source>
        <dbReference type="HAMAP-Rule" id="MF_01684"/>
    </source>
</evidence>
<dbReference type="Pfam" id="PF01048">
    <property type="entry name" value="PNP_UDP_1"/>
    <property type="match status" value="1"/>
</dbReference>
<reference evidence="8 9" key="1">
    <citation type="submission" date="2017-11" db="EMBL/GenBank/DDBJ databases">
        <title>Reclassification of Bisgaard taxon 7 as Conservatibacter flavescens gen. nov., sp. nov.</title>
        <authorList>
            <person name="Christensen H."/>
        </authorList>
    </citation>
    <scope>NUCLEOTIDE SEQUENCE [LARGE SCALE GENOMIC DNA]</scope>
    <source>
        <strain evidence="8 9">7_4</strain>
    </source>
</reference>
<name>A0A2M8S1Y2_9PAST</name>
<dbReference type="InterPro" id="IPR000845">
    <property type="entry name" value="Nucleoside_phosphorylase_d"/>
</dbReference>
<keyword evidence="2 6" id="KW-0028">Amino-acid biosynthesis</keyword>
<dbReference type="AlphaFoldDB" id="A0A2M8S1Y2"/>
<protein>
    <recommendedName>
        <fullName evidence="6">5'-methylthioadenosine/S-adenosylhomocysteine nucleosidase</fullName>
        <shortName evidence="6">MTA/SAH nucleosidase</shortName>
        <shortName evidence="6">MTAN</shortName>
        <ecNumber evidence="6">3.2.2.9</ecNumber>
    </recommendedName>
    <alternativeName>
        <fullName evidence="6">5'-deoxyadenosine nucleosidase</fullName>
        <shortName evidence="6">DOA nucleosidase</shortName>
        <shortName evidence="6">dAdo nucleosidase</shortName>
    </alternativeName>
    <alternativeName>
        <fullName evidence="6">5'-methylthioadenosine nucleosidase</fullName>
        <shortName evidence="6">MTA nucleosidase</shortName>
    </alternativeName>
    <alternativeName>
        <fullName evidence="6">S-adenosylhomocysteine nucleosidase</fullName>
        <shortName evidence="6">AdoHcy nucleosidase</shortName>
        <shortName evidence="6">SAH nucleosidase</shortName>
        <shortName evidence="6">SRH nucleosidase</shortName>
    </alternativeName>
</protein>
<keyword evidence="3 6" id="KW-0378">Hydrolase</keyword>
<dbReference type="NCBIfam" id="NF004079">
    <property type="entry name" value="PRK05584.1"/>
    <property type="match status" value="1"/>
</dbReference>
<feature type="active site" description="Proton acceptor" evidence="6">
    <location>
        <position position="12"/>
    </location>
</feature>
<organism evidence="8 9">
    <name type="scientific">Conservatibacter flavescens</name>
    <dbReference type="NCBI Taxonomy" id="28161"/>
    <lineage>
        <taxon>Bacteria</taxon>
        <taxon>Pseudomonadati</taxon>
        <taxon>Pseudomonadota</taxon>
        <taxon>Gammaproteobacteria</taxon>
        <taxon>Pasteurellales</taxon>
        <taxon>Pasteurellaceae</taxon>
        <taxon>Conservatibacter</taxon>
    </lineage>
</organism>
<comment type="catalytic activity">
    <reaction evidence="6">
        <text>S-methyl-5'-thioadenosine + H2O = 5-(methylsulfanyl)-D-ribose + adenine</text>
        <dbReference type="Rhea" id="RHEA:13617"/>
        <dbReference type="ChEBI" id="CHEBI:15377"/>
        <dbReference type="ChEBI" id="CHEBI:16708"/>
        <dbReference type="ChEBI" id="CHEBI:17509"/>
        <dbReference type="ChEBI" id="CHEBI:78440"/>
        <dbReference type="EC" id="3.2.2.9"/>
    </reaction>
</comment>
<comment type="pathway">
    <text evidence="1 6">Amino-acid biosynthesis; L-methionine biosynthesis via salvage pathway; S-methyl-5-thio-alpha-D-ribose 1-phosphate from S-methyl-5'-thioadenosine (hydrolase route): step 1/2.</text>
</comment>
<dbReference type="CDD" id="cd09008">
    <property type="entry name" value="MTAN"/>
    <property type="match status" value="1"/>
</dbReference>
<comment type="caution">
    <text evidence="8">The sequence shown here is derived from an EMBL/GenBank/DDBJ whole genome shotgun (WGS) entry which is preliminary data.</text>
</comment>
<dbReference type="GO" id="GO:0009164">
    <property type="term" value="P:nucleoside catabolic process"/>
    <property type="evidence" value="ECO:0007669"/>
    <property type="project" value="InterPro"/>
</dbReference>
<evidence type="ECO:0000256" key="5">
    <source>
        <dbReference type="ARBA" id="ARBA00050313"/>
    </source>
</evidence>
<accession>A0A2M8S1Y2</accession>
<dbReference type="PANTHER" id="PTHR46832:SF1">
    <property type="entry name" value="5'-METHYLTHIOADENOSINE_S-ADENOSYLHOMOCYSTEINE NUCLEOSIDASE"/>
    <property type="match status" value="1"/>
</dbReference>
<evidence type="ECO:0000256" key="2">
    <source>
        <dbReference type="ARBA" id="ARBA00022605"/>
    </source>
</evidence>
<dbReference type="OrthoDB" id="9792278at2"/>
<gene>
    <name evidence="6" type="primary">mtnN</name>
    <name evidence="8" type="ORF">CVP05_07565</name>
</gene>
<dbReference type="GO" id="GO:0008782">
    <property type="term" value="F:adenosylhomocysteine nucleosidase activity"/>
    <property type="evidence" value="ECO:0007669"/>
    <property type="project" value="UniProtKB-UniRule"/>
</dbReference>
<feature type="domain" description="Nucleoside phosphorylase" evidence="7">
    <location>
        <begin position="2"/>
        <end position="226"/>
    </location>
</feature>
<dbReference type="UniPathway" id="UPA00904">
    <property type="reaction ID" value="UER00871"/>
</dbReference>
<comment type="catalytic activity">
    <reaction evidence="5">
        <text>5'-deoxyadenosine + H2O = 5-deoxy-D-ribose + adenine</text>
        <dbReference type="Rhea" id="RHEA:29859"/>
        <dbReference type="ChEBI" id="CHEBI:15377"/>
        <dbReference type="ChEBI" id="CHEBI:16708"/>
        <dbReference type="ChEBI" id="CHEBI:17319"/>
        <dbReference type="ChEBI" id="CHEBI:149540"/>
        <dbReference type="EC" id="3.2.2.9"/>
    </reaction>
    <physiologicalReaction direction="left-to-right" evidence="5">
        <dbReference type="Rhea" id="RHEA:29860"/>
    </physiologicalReaction>
</comment>
<dbReference type="InterPro" id="IPR035994">
    <property type="entry name" value="Nucleoside_phosphorylase_sf"/>
</dbReference>
<feature type="binding site" evidence="6">
    <location>
        <position position="152"/>
    </location>
    <ligand>
        <name>substrate</name>
    </ligand>
</feature>
<comment type="similarity">
    <text evidence="6">Belongs to the PNP/UDP phosphorylase family. MtnN subfamily.</text>
</comment>
<keyword evidence="9" id="KW-1185">Reference proteome</keyword>
<feature type="active site" description="Proton donor" evidence="6">
    <location>
        <position position="197"/>
    </location>
</feature>
<dbReference type="GO" id="GO:0019284">
    <property type="term" value="P:L-methionine salvage from S-adenosylmethionine"/>
    <property type="evidence" value="ECO:0007669"/>
    <property type="project" value="TreeGrafter"/>
</dbReference>
<feature type="binding site" evidence="6">
    <location>
        <position position="78"/>
    </location>
    <ligand>
        <name>substrate</name>
    </ligand>
</feature>
<sequence>MKVGIIGAMAQEVEILRDLMAACRTTHIANCTLYEGQIEGVEVALVQSGIGKVAASVGTTLLLQLTKPDVVINTGSAGGVAAGLKIGDIVISTATTYHDADVTAFGYKMGQLPACPEVFLSDKALVDLAESVVKKQGKPAQRGLICSGDAFIHGGETLAKIKQNFPDVTAVEMEAAAIAQVCYLFNVPFVVVRAISDAGDGNASMSFEEFLPIAARASSEMVIAMLKTFK</sequence>
<dbReference type="GO" id="GO:0005829">
    <property type="term" value="C:cytosol"/>
    <property type="evidence" value="ECO:0007669"/>
    <property type="project" value="TreeGrafter"/>
</dbReference>
<dbReference type="GO" id="GO:0008930">
    <property type="term" value="F:methylthioadenosine nucleosidase activity"/>
    <property type="evidence" value="ECO:0007669"/>
    <property type="project" value="UniProtKB-UniRule"/>
</dbReference>
<evidence type="ECO:0000313" key="9">
    <source>
        <dbReference type="Proteomes" id="UP000229329"/>
    </source>
</evidence>
<dbReference type="EMBL" id="PHHA01000018">
    <property type="protein sequence ID" value="PJG85106.1"/>
    <property type="molecule type" value="Genomic_DNA"/>
</dbReference>
<dbReference type="NCBIfam" id="TIGR01704">
    <property type="entry name" value="MTA_SAH-Nsdase"/>
    <property type="match status" value="1"/>
</dbReference>
<dbReference type="RefSeq" id="WP_100288963.1">
    <property type="nucleotide sequence ID" value="NZ_PHHA01000018.1"/>
</dbReference>
<evidence type="ECO:0000313" key="8">
    <source>
        <dbReference type="EMBL" id="PJG85106.1"/>
    </source>
</evidence>
<feature type="binding site" evidence="6">
    <location>
        <begin position="173"/>
        <end position="174"/>
    </location>
    <ligand>
        <name>substrate</name>
    </ligand>
</feature>
<comment type="function">
    <text evidence="6">Catalyzes the irreversible cleavage of the glycosidic bond in both 5'-methylthioadenosine (MTA) and S-adenosylhomocysteine (SAH/AdoHcy) to adenine and the corresponding thioribose, 5'-methylthioribose and S-ribosylhomocysteine, respectively. Also cleaves 5'-deoxyadenosine, a toxic by-product of radical S-adenosylmethionine (SAM) enzymes, into 5-deoxyribose and adenine.</text>
</comment>
<dbReference type="Gene3D" id="3.40.50.1580">
    <property type="entry name" value="Nucleoside phosphorylase domain"/>
    <property type="match status" value="1"/>
</dbReference>
<dbReference type="HAMAP" id="MF_01684">
    <property type="entry name" value="Salvage_MtnN"/>
    <property type="match status" value="1"/>
</dbReference>
<evidence type="ECO:0000256" key="4">
    <source>
        <dbReference type="ARBA" id="ARBA00023167"/>
    </source>
</evidence>
<evidence type="ECO:0000259" key="7">
    <source>
        <dbReference type="Pfam" id="PF01048"/>
    </source>
</evidence>
<dbReference type="Proteomes" id="UP000229329">
    <property type="component" value="Unassembled WGS sequence"/>
</dbReference>
<proteinExistence type="inferred from homology"/>
<keyword evidence="8" id="KW-0326">Glycosidase</keyword>
<dbReference type="EC" id="3.2.2.9" evidence="6"/>
<dbReference type="InterPro" id="IPR010049">
    <property type="entry name" value="MTA_SAH_Nsdase"/>
</dbReference>
<evidence type="ECO:0000256" key="3">
    <source>
        <dbReference type="ARBA" id="ARBA00022801"/>
    </source>
</evidence>
<dbReference type="GO" id="GO:0019509">
    <property type="term" value="P:L-methionine salvage from methylthioadenosine"/>
    <property type="evidence" value="ECO:0007669"/>
    <property type="project" value="UniProtKB-UniRule"/>
</dbReference>
<keyword evidence="4 6" id="KW-0486">Methionine biosynthesis</keyword>
<comment type="catalytic activity">
    <reaction evidence="6">
        <text>S-adenosyl-L-homocysteine + H2O = S-(5-deoxy-D-ribos-5-yl)-L-homocysteine + adenine</text>
        <dbReference type="Rhea" id="RHEA:17805"/>
        <dbReference type="ChEBI" id="CHEBI:15377"/>
        <dbReference type="ChEBI" id="CHEBI:16708"/>
        <dbReference type="ChEBI" id="CHEBI:57856"/>
        <dbReference type="ChEBI" id="CHEBI:58195"/>
        <dbReference type="EC" id="3.2.2.9"/>
    </reaction>
</comment>
<dbReference type="PANTHER" id="PTHR46832">
    <property type="entry name" value="5'-METHYLTHIOADENOSINE/S-ADENOSYLHOMOCYSTEINE NUCLEOSIDASE"/>
    <property type="match status" value="1"/>
</dbReference>
<dbReference type="SUPFAM" id="SSF53167">
    <property type="entry name" value="Purine and uridine phosphorylases"/>
    <property type="match status" value="1"/>
</dbReference>
<evidence type="ECO:0000256" key="1">
    <source>
        <dbReference type="ARBA" id="ARBA00004945"/>
    </source>
</evidence>
<dbReference type="FunFam" id="3.40.50.1580:FF:000001">
    <property type="entry name" value="MTA/SAH nucleosidase family protein"/>
    <property type="match status" value="1"/>
</dbReference>